<dbReference type="SUPFAM" id="SSF47384">
    <property type="entry name" value="Homodimeric domain of signal transducing histidine kinase"/>
    <property type="match status" value="1"/>
</dbReference>
<feature type="domain" description="PAS" evidence="8">
    <location>
        <begin position="53"/>
        <end position="104"/>
    </location>
</feature>
<dbReference type="NCBIfam" id="TIGR00229">
    <property type="entry name" value="sensory_box"/>
    <property type="match status" value="1"/>
</dbReference>
<dbReference type="SMART" id="SM00091">
    <property type="entry name" value="PAS"/>
    <property type="match status" value="1"/>
</dbReference>
<keyword evidence="4" id="KW-0418">Kinase</keyword>
<dbReference type="SMART" id="SM00388">
    <property type="entry name" value="HisKA"/>
    <property type="match status" value="1"/>
</dbReference>
<dbReference type="SMART" id="SM00387">
    <property type="entry name" value="HATPase_c"/>
    <property type="match status" value="1"/>
</dbReference>
<keyword evidence="6" id="KW-0175">Coiled coil</keyword>
<dbReference type="AlphaFoldDB" id="A0A7X6I9M8"/>
<dbReference type="Gene3D" id="3.30.565.10">
    <property type="entry name" value="Histidine kinase-like ATPase, C-terminal domain"/>
    <property type="match status" value="1"/>
</dbReference>
<dbReference type="InterPro" id="IPR005467">
    <property type="entry name" value="His_kinase_dom"/>
</dbReference>
<dbReference type="Pfam" id="PF02518">
    <property type="entry name" value="HATPase_c"/>
    <property type="match status" value="1"/>
</dbReference>
<dbReference type="InterPro" id="IPR000014">
    <property type="entry name" value="PAS"/>
</dbReference>
<dbReference type="InterPro" id="IPR036890">
    <property type="entry name" value="HATPase_C_sf"/>
</dbReference>
<dbReference type="PROSITE" id="PS50109">
    <property type="entry name" value="HIS_KIN"/>
    <property type="match status" value="1"/>
</dbReference>
<evidence type="ECO:0000256" key="6">
    <source>
        <dbReference type="SAM" id="Coils"/>
    </source>
</evidence>
<evidence type="ECO:0000256" key="5">
    <source>
        <dbReference type="ARBA" id="ARBA00023012"/>
    </source>
</evidence>
<dbReference type="Gene3D" id="3.30.450.20">
    <property type="entry name" value="PAS domain"/>
    <property type="match status" value="1"/>
</dbReference>
<name>A0A7X6I9M8_9BACT</name>
<reference evidence="9 10" key="1">
    <citation type="journal article" date="2020" name="Nature">
        <title>Bacterial chemolithoautotrophy via manganese oxidation.</title>
        <authorList>
            <person name="Yu H."/>
            <person name="Leadbetter J.R."/>
        </authorList>
    </citation>
    <scope>NUCLEOTIDE SEQUENCE [LARGE SCALE GENOMIC DNA]</scope>
    <source>
        <strain evidence="9 10">Mn-1</strain>
    </source>
</reference>
<dbReference type="SUPFAM" id="SSF55785">
    <property type="entry name" value="PYP-like sensor domain (PAS domain)"/>
    <property type="match status" value="1"/>
</dbReference>
<dbReference type="Proteomes" id="UP000534783">
    <property type="component" value="Unassembled WGS sequence"/>
</dbReference>
<gene>
    <name evidence="9" type="ORF">MNODULE_02610</name>
</gene>
<evidence type="ECO:0000313" key="10">
    <source>
        <dbReference type="Proteomes" id="UP000534783"/>
    </source>
</evidence>
<evidence type="ECO:0000256" key="3">
    <source>
        <dbReference type="ARBA" id="ARBA00022679"/>
    </source>
</evidence>
<keyword evidence="10" id="KW-1185">Reference proteome</keyword>
<dbReference type="Pfam" id="PF00512">
    <property type="entry name" value="HisKA"/>
    <property type="match status" value="1"/>
</dbReference>
<evidence type="ECO:0000313" key="9">
    <source>
        <dbReference type="EMBL" id="NKE69638.1"/>
    </source>
</evidence>
<feature type="coiled-coil region" evidence="6">
    <location>
        <begin position="151"/>
        <end position="185"/>
    </location>
</feature>
<dbReference type="Gene3D" id="1.10.287.130">
    <property type="match status" value="1"/>
</dbReference>
<proteinExistence type="predicted"/>
<dbReference type="EMBL" id="VTOW01000001">
    <property type="protein sequence ID" value="NKE69638.1"/>
    <property type="molecule type" value="Genomic_DNA"/>
</dbReference>
<dbReference type="InterPro" id="IPR036097">
    <property type="entry name" value="HisK_dim/P_sf"/>
</dbReference>
<dbReference type="EC" id="2.7.13.3" evidence="2"/>
<dbReference type="PANTHER" id="PTHR43711">
    <property type="entry name" value="TWO-COMPONENT HISTIDINE KINASE"/>
    <property type="match status" value="1"/>
</dbReference>
<dbReference type="InterPro" id="IPR050736">
    <property type="entry name" value="Sensor_HK_Regulatory"/>
</dbReference>
<dbReference type="Pfam" id="PF08448">
    <property type="entry name" value="PAS_4"/>
    <property type="match status" value="1"/>
</dbReference>
<keyword evidence="3" id="KW-0808">Transferase</keyword>
<comment type="catalytic activity">
    <reaction evidence="1">
        <text>ATP + protein L-histidine = ADP + protein N-phospho-L-histidine.</text>
        <dbReference type="EC" id="2.7.13.3"/>
    </reaction>
</comment>
<dbReference type="InterPro" id="IPR003594">
    <property type="entry name" value="HATPase_dom"/>
</dbReference>
<evidence type="ECO:0000259" key="8">
    <source>
        <dbReference type="PROSITE" id="PS50112"/>
    </source>
</evidence>
<dbReference type="PROSITE" id="PS50112">
    <property type="entry name" value="PAS"/>
    <property type="match status" value="1"/>
</dbReference>
<evidence type="ECO:0000256" key="4">
    <source>
        <dbReference type="ARBA" id="ARBA00022777"/>
    </source>
</evidence>
<dbReference type="CDD" id="cd00130">
    <property type="entry name" value="PAS"/>
    <property type="match status" value="1"/>
</dbReference>
<comment type="caution">
    <text evidence="9">The sequence shown here is derived from an EMBL/GenBank/DDBJ whole genome shotgun (WGS) entry which is preliminary data.</text>
</comment>
<evidence type="ECO:0000259" key="7">
    <source>
        <dbReference type="PROSITE" id="PS50109"/>
    </source>
</evidence>
<dbReference type="SUPFAM" id="SSF55874">
    <property type="entry name" value="ATPase domain of HSP90 chaperone/DNA topoisomerase II/histidine kinase"/>
    <property type="match status" value="1"/>
</dbReference>
<dbReference type="GO" id="GO:0000155">
    <property type="term" value="F:phosphorelay sensor kinase activity"/>
    <property type="evidence" value="ECO:0007669"/>
    <property type="project" value="InterPro"/>
</dbReference>
<evidence type="ECO:0000256" key="2">
    <source>
        <dbReference type="ARBA" id="ARBA00012438"/>
    </source>
</evidence>
<evidence type="ECO:0000256" key="1">
    <source>
        <dbReference type="ARBA" id="ARBA00000085"/>
    </source>
</evidence>
<feature type="domain" description="Histidine kinase" evidence="7">
    <location>
        <begin position="216"/>
        <end position="432"/>
    </location>
</feature>
<dbReference type="InterPro" id="IPR035965">
    <property type="entry name" value="PAS-like_dom_sf"/>
</dbReference>
<accession>A0A7X6I9M8</accession>
<dbReference type="InterPro" id="IPR003661">
    <property type="entry name" value="HisK_dim/P_dom"/>
</dbReference>
<protein>
    <recommendedName>
        <fullName evidence="2">histidine kinase</fullName>
        <ecNumber evidence="2">2.7.13.3</ecNumber>
    </recommendedName>
</protein>
<keyword evidence="5" id="KW-0902">Two-component regulatory system</keyword>
<sequence>MTRSLPTPNSKGLLSLKSGGTMIRMKGVKEKMALKDEILSDLFLHLPVSSAWIDLKQTYRFVTPAYADLFGKEPKELVGRSLYEFFPETKDRIEQGLHQAASAGEAVELNDLTPSLPGEPGHCDHFWNATLWPIRDSTGTTAGWMISITDLAQEVAIQTQLEETLAELEEERERLQMDVRERERIMSLLDQSHLDLAAQHLELEQANQYKNHLLTDLSHEIRTPLNIILGYGQLLQDEKFGKVTPAQRDVAQRIVAYTRSLSKLVDRLLDLSGAQSRPMPVLTTEVSLPQLLESLFASIRPLLRQRRVRLKWKDGTAPPNIVSDPIRLRRIFFNLASNLIKFIHHATLTISVRDLTEQRSVAVTLTGSGKQLEPLSDVFEDFFRVAAQRQGESTGLGVAVAKELLDQIGGKIEMNRRPRGHPVFTITIPYHPPQESESLLGQQEAA</sequence>
<dbReference type="CDD" id="cd00082">
    <property type="entry name" value="HisKA"/>
    <property type="match status" value="1"/>
</dbReference>
<dbReference type="PANTHER" id="PTHR43711:SF26">
    <property type="entry name" value="SENSOR HISTIDINE KINASE RCSC"/>
    <property type="match status" value="1"/>
</dbReference>
<dbReference type="InterPro" id="IPR013656">
    <property type="entry name" value="PAS_4"/>
</dbReference>
<organism evidence="9 10">
    <name type="scientific">Candidatus Manganitrophus noduliformans</name>
    <dbReference type="NCBI Taxonomy" id="2606439"/>
    <lineage>
        <taxon>Bacteria</taxon>
        <taxon>Pseudomonadati</taxon>
        <taxon>Nitrospirota</taxon>
        <taxon>Nitrospiria</taxon>
        <taxon>Candidatus Troglogloeales</taxon>
        <taxon>Candidatus Manganitrophaceae</taxon>
        <taxon>Candidatus Manganitrophus</taxon>
    </lineage>
</organism>